<keyword evidence="3" id="KW-1185">Reference proteome</keyword>
<evidence type="ECO:0000313" key="2">
    <source>
        <dbReference type="Ensembl" id="ENSSFAP00005036918.1"/>
    </source>
</evidence>
<keyword evidence="1" id="KW-0472">Membrane</keyword>
<evidence type="ECO:0000256" key="1">
    <source>
        <dbReference type="SAM" id="Phobius"/>
    </source>
</evidence>
<dbReference type="OMA" id="ANEEWTH"/>
<dbReference type="InParanoid" id="A0A672I5U0"/>
<reference evidence="2" key="1">
    <citation type="submission" date="2019-06" db="EMBL/GenBank/DDBJ databases">
        <authorList>
            <consortium name="Wellcome Sanger Institute Data Sharing"/>
        </authorList>
    </citation>
    <scope>NUCLEOTIDE SEQUENCE [LARGE SCALE GENOMIC DNA]</scope>
</reference>
<reference evidence="2" key="3">
    <citation type="submission" date="2025-09" db="UniProtKB">
        <authorList>
            <consortium name="Ensembl"/>
        </authorList>
    </citation>
    <scope>IDENTIFICATION</scope>
</reference>
<dbReference type="Ensembl" id="ENSSFAT00005038304.1">
    <property type="protein sequence ID" value="ENSSFAP00005036918.1"/>
    <property type="gene ID" value="ENSSFAG00005018603.1"/>
</dbReference>
<keyword evidence="1" id="KW-1133">Transmembrane helix</keyword>
<accession>A0A672I5U0</accession>
<evidence type="ECO:0008006" key="4">
    <source>
        <dbReference type="Google" id="ProtNLM"/>
    </source>
</evidence>
<organism evidence="2 3">
    <name type="scientific">Salarias fasciatus</name>
    <name type="common">Jewelled blenny</name>
    <name type="synonym">Blennius fasciatus</name>
    <dbReference type="NCBI Taxonomy" id="181472"/>
    <lineage>
        <taxon>Eukaryota</taxon>
        <taxon>Metazoa</taxon>
        <taxon>Chordata</taxon>
        <taxon>Craniata</taxon>
        <taxon>Vertebrata</taxon>
        <taxon>Euteleostomi</taxon>
        <taxon>Actinopterygii</taxon>
        <taxon>Neopterygii</taxon>
        <taxon>Teleostei</taxon>
        <taxon>Neoteleostei</taxon>
        <taxon>Acanthomorphata</taxon>
        <taxon>Ovalentaria</taxon>
        <taxon>Blenniimorphae</taxon>
        <taxon>Blenniiformes</taxon>
        <taxon>Blennioidei</taxon>
        <taxon>Blenniidae</taxon>
        <taxon>Salariinae</taxon>
        <taxon>Salarias</taxon>
    </lineage>
</organism>
<protein>
    <recommendedName>
        <fullName evidence="4">Solute carrier family 22 member 5</fullName>
    </recommendedName>
</protein>
<dbReference type="Proteomes" id="UP000472267">
    <property type="component" value="Chromosome 10"/>
</dbReference>
<keyword evidence="1" id="KW-0812">Transmembrane</keyword>
<feature type="transmembrane region" description="Helical" evidence="1">
    <location>
        <begin position="21"/>
        <end position="43"/>
    </location>
</feature>
<dbReference type="AlphaFoldDB" id="A0A672I5U0"/>
<evidence type="ECO:0000313" key="3">
    <source>
        <dbReference type="Proteomes" id="UP000472267"/>
    </source>
</evidence>
<reference evidence="2" key="2">
    <citation type="submission" date="2025-08" db="UniProtKB">
        <authorList>
            <consortium name="Ensembl"/>
        </authorList>
    </citation>
    <scope>IDENTIFICATION</scope>
</reference>
<proteinExistence type="predicted"/>
<name>A0A672I5U0_SALFA</name>
<sequence length="137" mass="15460">MQDYEDSTAFLGAWGRYQKEVFFLICVSILTNGLGVFAVVFVADTPAHHCLIPDVNLTADWYRAAIPLEVVDGKQELSRCSRYRLDVVRNLSAQGFIPGRDVNLTDLEKESCVDGWSYSKDIYQSTLVSQVWVFISV</sequence>